<reference evidence="2 3" key="1">
    <citation type="journal article" date="2021" name="BMC Genomics">
        <title>Datura genome reveals duplications of psychoactive alkaloid biosynthetic genes and high mutation rate following tissue culture.</title>
        <authorList>
            <person name="Rajewski A."/>
            <person name="Carter-House D."/>
            <person name="Stajich J."/>
            <person name="Litt A."/>
        </authorList>
    </citation>
    <scope>NUCLEOTIDE SEQUENCE [LARGE SCALE GENOMIC DNA]</scope>
    <source>
        <strain evidence="2">AR-01</strain>
    </source>
</reference>
<accession>A0ABS8UPZ6</accession>
<evidence type="ECO:0000313" key="3">
    <source>
        <dbReference type="Proteomes" id="UP000823775"/>
    </source>
</evidence>
<name>A0ABS8UPZ6_DATST</name>
<gene>
    <name evidence="2" type="ORF">HAX54_019264</name>
</gene>
<proteinExistence type="predicted"/>
<dbReference type="PANTHER" id="PTHR33402">
    <property type="entry name" value="VQ MOTIF-CONTAINING PROTEIN 11-LIKE"/>
    <property type="match status" value="1"/>
</dbReference>
<dbReference type="InterPro" id="IPR039611">
    <property type="entry name" value="VQ_4/11/13/19/31/33"/>
</dbReference>
<sequence>MPQSLLLALGVSDNFTILDKMLQISKLPSCHWAWAIWASTAGFQAARAEADCQLEIMLNNGGSAFGGPSMGFGVGPLLSPPSSSSPSPSTRKRSYLASPISPLEMLARVSPRSPMEEEERAIAEKGYYLHPSPLSTPRGSEPPELLPLFPLQSPTARNGSSSN</sequence>
<comment type="caution">
    <text evidence="2">The sequence shown here is derived from an EMBL/GenBank/DDBJ whole genome shotgun (WGS) entry which is preliminary data.</text>
</comment>
<evidence type="ECO:0000256" key="1">
    <source>
        <dbReference type="SAM" id="MobiDB-lite"/>
    </source>
</evidence>
<protein>
    <submittedName>
        <fullName evidence="2">Uncharacterized protein</fullName>
    </submittedName>
</protein>
<organism evidence="2 3">
    <name type="scientific">Datura stramonium</name>
    <name type="common">Jimsonweed</name>
    <name type="synonym">Common thornapple</name>
    <dbReference type="NCBI Taxonomy" id="4076"/>
    <lineage>
        <taxon>Eukaryota</taxon>
        <taxon>Viridiplantae</taxon>
        <taxon>Streptophyta</taxon>
        <taxon>Embryophyta</taxon>
        <taxon>Tracheophyta</taxon>
        <taxon>Spermatophyta</taxon>
        <taxon>Magnoliopsida</taxon>
        <taxon>eudicotyledons</taxon>
        <taxon>Gunneridae</taxon>
        <taxon>Pentapetalae</taxon>
        <taxon>asterids</taxon>
        <taxon>lamiids</taxon>
        <taxon>Solanales</taxon>
        <taxon>Solanaceae</taxon>
        <taxon>Solanoideae</taxon>
        <taxon>Datureae</taxon>
        <taxon>Datura</taxon>
    </lineage>
</organism>
<evidence type="ECO:0000313" key="2">
    <source>
        <dbReference type="EMBL" id="MCD9560565.1"/>
    </source>
</evidence>
<dbReference type="Proteomes" id="UP000823775">
    <property type="component" value="Unassembled WGS sequence"/>
</dbReference>
<dbReference type="PANTHER" id="PTHR33402:SF19">
    <property type="entry name" value="VQ MOTIF-CONTAINING PROTEIN 11"/>
    <property type="match status" value="1"/>
</dbReference>
<feature type="compositionally biased region" description="Low complexity" evidence="1">
    <location>
        <begin position="76"/>
        <end position="89"/>
    </location>
</feature>
<feature type="compositionally biased region" description="Low complexity" evidence="1">
    <location>
        <begin position="142"/>
        <end position="151"/>
    </location>
</feature>
<keyword evidence="3" id="KW-1185">Reference proteome</keyword>
<feature type="region of interest" description="Disordered" evidence="1">
    <location>
        <begin position="75"/>
        <end position="163"/>
    </location>
</feature>
<feature type="compositionally biased region" description="Polar residues" evidence="1">
    <location>
        <begin position="152"/>
        <end position="163"/>
    </location>
</feature>
<dbReference type="EMBL" id="JACEIK010002339">
    <property type="protein sequence ID" value="MCD9560565.1"/>
    <property type="molecule type" value="Genomic_DNA"/>
</dbReference>